<evidence type="ECO:0000256" key="1">
    <source>
        <dbReference type="SAM" id="MobiDB-lite"/>
    </source>
</evidence>
<reference evidence="2" key="1">
    <citation type="journal article" date="2015" name="Nature">
        <title>Complex archaea that bridge the gap between prokaryotes and eukaryotes.</title>
        <authorList>
            <person name="Spang A."/>
            <person name="Saw J.H."/>
            <person name="Jorgensen S.L."/>
            <person name="Zaremba-Niedzwiedzka K."/>
            <person name="Martijn J."/>
            <person name="Lind A.E."/>
            <person name="van Eijk R."/>
            <person name="Schleper C."/>
            <person name="Guy L."/>
            <person name="Ettema T.J."/>
        </authorList>
    </citation>
    <scope>NUCLEOTIDE SEQUENCE</scope>
</reference>
<feature type="region of interest" description="Disordered" evidence="1">
    <location>
        <begin position="204"/>
        <end position="227"/>
    </location>
</feature>
<dbReference type="EMBL" id="LAZR01026071">
    <property type="protein sequence ID" value="KKL69886.1"/>
    <property type="molecule type" value="Genomic_DNA"/>
</dbReference>
<organism evidence="2">
    <name type="scientific">marine sediment metagenome</name>
    <dbReference type="NCBI Taxonomy" id="412755"/>
    <lineage>
        <taxon>unclassified sequences</taxon>
        <taxon>metagenomes</taxon>
        <taxon>ecological metagenomes</taxon>
    </lineage>
</organism>
<sequence length="227" mass="24709">TVSERAQLLADLLQIKELGESTHALALAGIASEIFGPDVVTATSKKTLTGKIKWELDVNVPLAISRLNAPEGGDPAESQQSIEDAIARMQQEINGISTMDELSAAISDIEQQTTEQVTLKPIIMQMLQERARELEGGREAAVDGEVEEGAEDLSKLSEEELIKLEQELRGDLTKATDTRDVAEITRIRQKLLEIERLRLSGGVFGTETLTPSTGGIPVPASRQRARR</sequence>
<dbReference type="AlphaFoldDB" id="A0A0F9EUF5"/>
<accession>A0A0F9EUF5</accession>
<feature type="non-terminal residue" evidence="2">
    <location>
        <position position="1"/>
    </location>
</feature>
<gene>
    <name evidence="2" type="ORF">LCGC14_2110420</name>
</gene>
<comment type="caution">
    <text evidence="2">The sequence shown here is derived from an EMBL/GenBank/DDBJ whole genome shotgun (WGS) entry which is preliminary data.</text>
</comment>
<proteinExistence type="predicted"/>
<protein>
    <submittedName>
        <fullName evidence="2">Uncharacterized protein</fullName>
    </submittedName>
</protein>
<evidence type="ECO:0000313" key="2">
    <source>
        <dbReference type="EMBL" id="KKL69886.1"/>
    </source>
</evidence>
<name>A0A0F9EUF5_9ZZZZ</name>